<feature type="transmembrane region" description="Helical" evidence="9">
    <location>
        <begin position="53"/>
        <end position="72"/>
    </location>
</feature>
<evidence type="ECO:0000256" key="1">
    <source>
        <dbReference type="ARBA" id="ARBA00004323"/>
    </source>
</evidence>
<keyword evidence="7" id="KW-0333">Golgi apparatus</keyword>
<dbReference type="EMBL" id="GBYB01013557">
    <property type="protein sequence ID" value="JAG83324.1"/>
    <property type="molecule type" value="Transcribed_RNA"/>
</dbReference>
<protein>
    <submittedName>
        <fullName evidence="11">ThiI_0 protein</fullName>
    </submittedName>
    <submittedName>
        <fullName evidence="10">ThiI_3 protein</fullName>
    </submittedName>
</protein>
<organism evidence="10">
    <name type="scientific">Fopius arisanus</name>
    <dbReference type="NCBI Taxonomy" id="64838"/>
    <lineage>
        <taxon>Eukaryota</taxon>
        <taxon>Metazoa</taxon>
        <taxon>Ecdysozoa</taxon>
        <taxon>Arthropoda</taxon>
        <taxon>Hexapoda</taxon>
        <taxon>Insecta</taxon>
        <taxon>Pterygota</taxon>
        <taxon>Neoptera</taxon>
        <taxon>Endopterygota</taxon>
        <taxon>Hymenoptera</taxon>
        <taxon>Apocrita</taxon>
        <taxon>Ichneumonoidea</taxon>
        <taxon>Braconidae</taxon>
        <taxon>Opiinae</taxon>
        <taxon>Fopius</taxon>
    </lineage>
</organism>
<evidence type="ECO:0000256" key="2">
    <source>
        <dbReference type="ARBA" id="ARBA00004496"/>
    </source>
</evidence>
<gene>
    <name evidence="10" type="primary">thiI_3</name>
    <name evidence="11" type="synonym">thiI_0</name>
    <name evidence="11" type="ORF">g.62051</name>
    <name evidence="10" type="ORF">g.62057</name>
</gene>
<keyword evidence="8 9" id="KW-0472">Membrane</keyword>
<keyword evidence="4 9" id="KW-0812">Transmembrane</keyword>
<evidence type="ECO:0000256" key="3">
    <source>
        <dbReference type="ARBA" id="ARBA00022490"/>
    </source>
</evidence>
<keyword evidence="3" id="KW-0963">Cytoplasm</keyword>
<evidence type="ECO:0000256" key="7">
    <source>
        <dbReference type="ARBA" id="ARBA00023034"/>
    </source>
</evidence>
<evidence type="ECO:0000313" key="10">
    <source>
        <dbReference type="EMBL" id="JAG83324.1"/>
    </source>
</evidence>
<keyword evidence="6 9" id="KW-1133">Transmembrane helix</keyword>
<dbReference type="GO" id="GO:0000139">
    <property type="term" value="C:Golgi membrane"/>
    <property type="evidence" value="ECO:0007669"/>
    <property type="project" value="UniProtKB-SubCell"/>
</dbReference>
<accession>A0A0C9RJU9</accession>
<keyword evidence="5" id="KW-0735">Signal-anchor</keyword>
<dbReference type="InterPro" id="IPR038757">
    <property type="entry name" value="BRAP"/>
</dbReference>
<name>A0A0C9RJU9_9HYME</name>
<evidence type="ECO:0000313" key="11">
    <source>
        <dbReference type="EMBL" id="JAG83325.1"/>
    </source>
</evidence>
<reference evidence="10" key="1">
    <citation type="submission" date="2015-01" db="EMBL/GenBank/DDBJ databases">
        <title>Transcriptome Assembly of Fopius arisanus.</title>
        <authorList>
            <person name="Geib S."/>
        </authorList>
    </citation>
    <scope>NUCLEOTIDE SEQUENCE</scope>
</reference>
<comment type="subcellular location">
    <subcellularLocation>
        <location evidence="2">Cytoplasm</location>
    </subcellularLocation>
    <subcellularLocation>
        <location evidence="1">Golgi apparatus membrane</location>
        <topology evidence="1">Single-pass type II membrane protein</topology>
    </subcellularLocation>
</comment>
<dbReference type="PANTHER" id="PTHR35259:SF1">
    <property type="entry name" value="BOMBESIN RECEPTOR-ACTIVATED PROTEIN C6ORF89"/>
    <property type="match status" value="1"/>
</dbReference>
<sequence length="341" mass="39979">MGDFQLYRQYVDDLRIYARENGITEVETERIFEECFKELEMSRVNKFHGVWKGVRVVIGVVLITIACFLGLYNHPATHSIFLRNMQNFIYPGLTVFRQMAVPIIKRYPALTELYDESCLIENPFFKVADMDCWPCSTVQSVPDMTGWNMTETFNVGIPFVRAESDSTADLDSIINMYKNHSDIFNVDARRISSNNPFYRTIKNVLEKRLDENPSEFLDTHVSWRLNRMRPSRILRKLMPKPSGTPIWWSQSTERYLFIDEPKAGEYSLPNPECSNVILRSTRGSRLIKMTPSTECQRNCRTFLVLLSPSRTLWYNWWYWRPMSLPAINSTEISINYLTSFC</sequence>
<dbReference type="PANTHER" id="PTHR35259">
    <property type="entry name" value="BOMBESIN RECEPTOR-ACTIVATED PROTEIN C6ORF89"/>
    <property type="match status" value="1"/>
</dbReference>
<dbReference type="EMBL" id="GBYB01013558">
    <property type="protein sequence ID" value="JAG83325.1"/>
    <property type="molecule type" value="Transcribed_RNA"/>
</dbReference>
<evidence type="ECO:0000256" key="9">
    <source>
        <dbReference type="SAM" id="Phobius"/>
    </source>
</evidence>
<evidence type="ECO:0000256" key="4">
    <source>
        <dbReference type="ARBA" id="ARBA00022692"/>
    </source>
</evidence>
<proteinExistence type="predicted"/>
<dbReference type="AlphaFoldDB" id="A0A0C9RJU9"/>
<evidence type="ECO:0000256" key="5">
    <source>
        <dbReference type="ARBA" id="ARBA00022968"/>
    </source>
</evidence>
<evidence type="ECO:0000256" key="6">
    <source>
        <dbReference type="ARBA" id="ARBA00022989"/>
    </source>
</evidence>
<evidence type="ECO:0000256" key="8">
    <source>
        <dbReference type="ARBA" id="ARBA00023136"/>
    </source>
</evidence>